<keyword evidence="5" id="KW-1185">Reference proteome</keyword>
<dbReference type="InterPro" id="IPR008040">
    <property type="entry name" value="Hydant_A_N"/>
</dbReference>
<evidence type="ECO:0000313" key="5">
    <source>
        <dbReference type="Proteomes" id="UP000477680"/>
    </source>
</evidence>
<evidence type="ECO:0000259" key="1">
    <source>
        <dbReference type="Pfam" id="PF01968"/>
    </source>
</evidence>
<dbReference type="PANTHER" id="PTHR11365:SF23">
    <property type="entry name" value="HYPOTHETICAL 5-OXOPROLINASE (EUROFUNG)-RELATED"/>
    <property type="match status" value="1"/>
</dbReference>
<feature type="domain" description="Hydantoinase A/oxoprolinase" evidence="1">
    <location>
        <begin position="207"/>
        <end position="494"/>
    </location>
</feature>
<protein>
    <submittedName>
        <fullName evidence="4">Hydantoinase/oxoprolinase family protein</fullName>
    </submittedName>
</protein>
<dbReference type="GO" id="GO:0005829">
    <property type="term" value="C:cytosol"/>
    <property type="evidence" value="ECO:0007669"/>
    <property type="project" value="TreeGrafter"/>
</dbReference>
<dbReference type="Pfam" id="PF01968">
    <property type="entry name" value="Hydantoinase_A"/>
    <property type="match status" value="1"/>
</dbReference>
<dbReference type="InterPro" id="IPR002821">
    <property type="entry name" value="Hydantoinase_A"/>
</dbReference>
<sequence>MKSNPEQVPHLRVAIDVGGTFIDYVVLDEKSGDIRVDKQPVASAELTTAVLEGLERTVSDVGTIDQLLHGMTVSLNALVEGQGVPVGLLTTRGFRDVLEIGRGGRKQVYNLFYREPPPLVERHLRREVDERIDAQGNILLPIDLDALDSELDYLIAAGVQAIAICFLHAYRNPLHEQQARAHINGKYPQLATSASHEIASEWREYERTSTTVLNCHIQPPVNDYLTTLVNELAHQGYQKPVAVMQSSGGVCSPEVASSKPVYTLMSGPSGGVVGARKLCGELGFSNVICADVGGTTFDVALIEQGEVVEVTSTEVAQRPILAASIDIKSIGAGGGSIARIDHRGSIVVGPQSTGARPGPACFGFGGTEPTVTDCQLVLGYFDANKLLGAQISLDVERAREAIRTKLAQPLDLPVEQVAAGVLAIVEANMSNAIRYMTVERGLDPRDFVLMAYGGGGGLFALRMAEELDIRTVIVPRFASNFSAWGLMMSDYMEDASQTFVREFVEAEFPAIQASLRELAQRTTPIIAAYGFSLESIDHLYRIDMRYAGQDYTIGVQLQEAWLENEAQFMQNIRQRFTEAHQRQYGHGDADAPMELVVTRCRAIGRISKPAPAAWTGGTPEFEQRGLRKVFFTGRNTFLDAAIYERDDIAAGAGLDGPAVIEEWSTSVLVPPGWHAMTDTAGNILVQKIDV</sequence>
<evidence type="ECO:0000259" key="2">
    <source>
        <dbReference type="Pfam" id="PF05378"/>
    </source>
</evidence>
<dbReference type="GO" id="GO:0017168">
    <property type="term" value="F:5-oxoprolinase (ATP-hydrolyzing) activity"/>
    <property type="evidence" value="ECO:0007669"/>
    <property type="project" value="TreeGrafter"/>
</dbReference>
<proteinExistence type="predicted"/>
<reference evidence="4 5" key="1">
    <citation type="submission" date="2020-02" db="EMBL/GenBank/DDBJ databases">
        <title>Genome sequencing for Kineobactrum sp. M2.</title>
        <authorList>
            <person name="Park S.-J."/>
        </authorList>
    </citation>
    <scope>NUCLEOTIDE SEQUENCE [LARGE SCALE GENOMIC DNA]</scope>
    <source>
        <strain evidence="4 5">M2</strain>
    </source>
</reference>
<dbReference type="PANTHER" id="PTHR11365">
    <property type="entry name" value="5-OXOPROLINASE RELATED"/>
    <property type="match status" value="1"/>
</dbReference>
<gene>
    <name evidence="4" type="ORF">G3T16_12520</name>
</gene>
<dbReference type="AlphaFoldDB" id="A0A6C0U2R3"/>
<dbReference type="Pfam" id="PF19278">
    <property type="entry name" value="Hydant_A_C"/>
    <property type="match status" value="1"/>
</dbReference>
<evidence type="ECO:0000313" key="4">
    <source>
        <dbReference type="EMBL" id="QIB66113.1"/>
    </source>
</evidence>
<dbReference type="Pfam" id="PF05378">
    <property type="entry name" value="Hydant_A_N"/>
    <property type="match status" value="1"/>
</dbReference>
<name>A0A6C0U2R3_9GAMM</name>
<dbReference type="KEGG" id="kim:G3T16_12520"/>
<dbReference type="SUPFAM" id="SSF53067">
    <property type="entry name" value="Actin-like ATPase domain"/>
    <property type="match status" value="1"/>
</dbReference>
<accession>A0A6C0U2R3</accession>
<dbReference type="EMBL" id="CP048711">
    <property type="protein sequence ID" value="QIB66113.1"/>
    <property type="molecule type" value="Genomic_DNA"/>
</dbReference>
<dbReference type="InterPro" id="IPR043129">
    <property type="entry name" value="ATPase_NBD"/>
</dbReference>
<evidence type="ECO:0000259" key="3">
    <source>
        <dbReference type="Pfam" id="PF19278"/>
    </source>
</evidence>
<feature type="domain" description="Hydantoinase/oxoprolinase N-terminal" evidence="2">
    <location>
        <begin position="12"/>
        <end position="183"/>
    </location>
</feature>
<dbReference type="Proteomes" id="UP000477680">
    <property type="component" value="Chromosome"/>
</dbReference>
<dbReference type="RefSeq" id="WP_163495549.1">
    <property type="nucleotide sequence ID" value="NZ_CP048711.1"/>
</dbReference>
<organism evidence="4 5">
    <name type="scientific">Kineobactrum salinum</name>
    <dbReference type="NCBI Taxonomy" id="2708301"/>
    <lineage>
        <taxon>Bacteria</taxon>
        <taxon>Pseudomonadati</taxon>
        <taxon>Pseudomonadota</taxon>
        <taxon>Gammaproteobacteria</taxon>
        <taxon>Cellvibrionales</taxon>
        <taxon>Halieaceae</taxon>
        <taxon>Kineobactrum</taxon>
    </lineage>
</organism>
<dbReference type="InterPro" id="IPR045079">
    <property type="entry name" value="Oxoprolinase-like"/>
</dbReference>
<feature type="domain" description="Acetophenone carboxylase-like C-terminal" evidence="3">
    <location>
        <begin position="509"/>
        <end position="679"/>
    </location>
</feature>
<dbReference type="InterPro" id="IPR049517">
    <property type="entry name" value="ACX-like_C"/>
</dbReference>
<dbReference type="GO" id="GO:0006749">
    <property type="term" value="P:glutathione metabolic process"/>
    <property type="evidence" value="ECO:0007669"/>
    <property type="project" value="TreeGrafter"/>
</dbReference>